<evidence type="ECO:0000313" key="2">
    <source>
        <dbReference type="Proteomes" id="UP000004810"/>
    </source>
</evidence>
<protein>
    <submittedName>
        <fullName evidence="1">Uncharacterized protein</fullName>
    </submittedName>
</protein>
<dbReference type="Proteomes" id="UP000004810">
    <property type="component" value="Unassembled WGS sequence"/>
</dbReference>
<dbReference type="AlphaFoldDB" id="J9ABF2"/>
<reference evidence="2" key="1">
    <citation type="submission" date="2012-08" db="EMBL/GenBank/DDBJ databases">
        <title>The Genome Sequence of Wuchereria bancrofti.</title>
        <authorList>
            <person name="Nutman T.B."/>
            <person name="Fink D.L."/>
            <person name="Russ C."/>
            <person name="Young S."/>
            <person name="Zeng Q."/>
            <person name="Koehrsen M."/>
            <person name="Alvarado L."/>
            <person name="Berlin A."/>
            <person name="Chapman S.B."/>
            <person name="Chen Z."/>
            <person name="Freedman E."/>
            <person name="Gellesch M."/>
            <person name="Goldberg J."/>
            <person name="Griggs A."/>
            <person name="Gujja S."/>
            <person name="Heilman E.R."/>
            <person name="Heiman D."/>
            <person name="Hepburn T."/>
            <person name="Howarth C."/>
            <person name="Jen D."/>
            <person name="Larson L."/>
            <person name="Lewis B."/>
            <person name="Mehta T."/>
            <person name="Park D."/>
            <person name="Pearson M."/>
            <person name="Roberts A."/>
            <person name="Saif S."/>
            <person name="Shea T."/>
            <person name="Shenoy N."/>
            <person name="Sisk P."/>
            <person name="Stolte C."/>
            <person name="Sykes S."/>
            <person name="Walk T."/>
            <person name="White J."/>
            <person name="Yandava C."/>
            <person name="Haas B."/>
            <person name="Henn M.R."/>
            <person name="Nusbaum C."/>
            <person name="Birren B."/>
        </authorList>
    </citation>
    <scope>NUCLEOTIDE SEQUENCE [LARGE SCALE GENOMIC DNA]</scope>
    <source>
        <strain evidence="2">NA</strain>
    </source>
</reference>
<accession>J9ABF2</accession>
<evidence type="ECO:0000313" key="1">
    <source>
        <dbReference type="EMBL" id="EJW71305.1"/>
    </source>
</evidence>
<comment type="caution">
    <text evidence="1">The sequence shown here is derived from an EMBL/GenBank/DDBJ whole genome shotgun (WGS) entry which is preliminary data.</text>
</comment>
<name>J9ABF2_WUCBA</name>
<gene>
    <name evidence="1" type="ORF">WUBG_17789</name>
</gene>
<feature type="non-terminal residue" evidence="1">
    <location>
        <position position="98"/>
    </location>
</feature>
<dbReference type="EMBL" id="ADBV01018959">
    <property type="protein sequence ID" value="EJW71305.1"/>
    <property type="molecule type" value="Genomic_DNA"/>
</dbReference>
<organism evidence="1 2">
    <name type="scientific">Wuchereria bancrofti</name>
    <dbReference type="NCBI Taxonomy" id="6293"/>
    <lineage>
        <taxon>Eukaryota</taxon>
        <taxon>Metazoa</taxon>
        <taxon>Ecdysozoa</taxon>
        <taxon>Nematoda</taxon>
        <taxon>Chromadorea</taxon>
        <taxon>Rhabditida</taxon>
        <taxon>Spirurina</taxon>
        <taxon>Spiruromorpha</taxon>
        <taxon>Filarioidea</taxon>
        <taxon>Onchocercidae</taxon>
        <taxon>Wuchereria</taxon>
    </lineage>
</organism>
<sequence length="98" mass="11363">MLLSHNTDNLENFNVACMSVDFHGRPSSLSRFMEGQGRARDGFNDDLCLGIRHEVTVDVRARYVMLENDENGTACRNVKKKEESEFDCRSRCRMEMIR</sequence>
<proteinExistence type="predicted"/>